<protein>
    <submittedName>
        <fullName evidence="2">Uncharacterized protein</fullName>
    </submittedName>
</protein>
<dbReference type="OrthoDB" id="10340348at2759"/>
<reference evidence="2 3" key="1">
    <citation type="journal article" date="2013" name="PLoS Genet.">
        <title>Comparative genome structure, secondary metabolite, and effector coding capacity across Cochliobolus pathogens.</title>
        <authorList>
            <person name="Condon B.J."/>
            <person name="Leng Y."/>
            <person name="Wu D."/>
            <person name="Bushley K.E."/>
            <person name="Ohm R.A."/>
            <person name="Otillar R."/>
            <person name="Martin J."/>
            <person name="Schackwitz W."/>
            <person name="Grimwood J."/>
            <person name="MohdZainudin N."/>
            <person name="Xue C."/>
            <person name="Wang R."/>
            <person name="Manning V.A."/>
            <person name="Dhillon B."/>
            <person name="Tu Z.J."/>
            <person name="Steffenson B.J."/>
            <person name="Salamov A."/>
            <person name="Sun H."/>
            <person name="Lowry S."/>
            <person name="LaButti K."/>
            <person name="Han J."/>
            <person name="Copeland A."/>
            <person name="Lindquist E."/>
            <person name="Barry K."/>
            <person name="Schmutz J."/>
            <person name="Baker S.E."/>
            <person name="Ciuffetti L.M."/>
            <person name="Grigoriev I.V."/>
            <person name="Zhong S."/>
            <person name="Turgeon B.G."/>
        </authorList>
    </citation>
    <scope>NUCLEOTIDE SEQUENCE [LARGE SCALE GENOMIC DNA]</scope>
    <source>
        <strain evidence="2 3">26-R-13</strain>
    </source>
</reference>
<feature type="region of interest" description="Disordered" evidence="1">
    <location>
        <begin position="180"/>
        <end position="204"/>
    </location>
</feature>
<dbReference type="EMBL" id="KI964735">
    <property type="protein sequence ID" value="EUC29651.1"/>
    <property type="molecule type" value="Genomic_DNA"/>
</dbReference>
<keyword evidence="3" id="KW-1185">Reference proteome</keyword>
<dbReference type="Proteomes" id="UP000053841">
    <property type="component" value="Unassembled WGS sequence"/>
</dbReference>
<proteinExistence type="predicted"/>
<name>W6YEN7_COCC2</name>
<dbReference type="RefSeq" id="XP_007716030.1">
    <property type="nucleotide sequence ID" value="XM_007717840.1"/>
</dbReference>
<organism evidence="2 3">
    <name type="scientific">Cochliobolus carbonum (strain 26-R-13)</name>
    <name type="common">Maize leaf spot fungus</name>
    <name type="synonym">Bipolaris zeicola</name>
    <dbReference type="NCBI Taxonomy" id="930089"/>
    <lineage>
        <taxon>Eukaryota</taxon>
        <taxon>Fungi</taxon>
        <taxon>Dikarya</taxon>
        <taxon>Ascomycota</taxon>
        <taxon>Pezizomycotina</taxon>
        <taxon>Dothideomycetes</taxon>
        <taxon>Pleosporomycetidae</taxon>
        <taxon>Pleosporales</taxon>
        <taxon>Pleosporineae</taxon>
        <taxon>Pleosporaceae</taxon>
        <taxon>Bipolaris</taxon>
    </lineage>
</organism>
<dbReference type="KEGG" id="bze:COCCADRAFT_39988"/>
<feature type="compositionally biased region" description="Polar residues" evidence="1">
    <location>
        <begin position="180"/>
        <end position="198"/>
    </location>
</feature>
<evidence type="ECO:0000256" key="1">
    <source>
        <dbReference type="SAM" id="MobiDB-lite"/>
    </source>
</evidence>
<sequence>MTGGAQMDFIAVTITCALCPKDASAGVVVCLAWWHRHPYLTPGVVLVIRNVGLLESPNNVLGRPSRVRVNAVSLRSGRFPVGQGQKGRSGKMGGLRGDAAQPRLERHHSAAVGPVHALSPLLRTAAPIHPDGSARHPTRAEAAVLQLTAKKAHLPTVQLFHRQHKAVLVLPDSPQKKAASQISTLGPCTSRGQSTQFSPWIPKS</sequence>
<dbReference type="GeneID" id="19149141"/>
<evidence type="ECO:0000313" key="2">
    <source>
        <dbReference type="EMBL" id="EUC29651.1"/>
    </source>
</evidence>
<evidence type="ECO:0000313" key="3">
    <source>
        <dbReference type="Proteomes" id="UP000053841"/>
    </source>
</evidence>
<dbReference type="HOGENOM" id="CLU_1189822_0_0_1"/>
<accession>W6YEN7</accession>
<gene>
    <name evidence="2" type="ORF">COCCADRAFT_39988</name>
</gene>
<dbReference type="AlphaFoldDB" id="W6YEN7"/>